<dbReference type="Pfam" id="PF00300">
    <property type="entry name" value="His_Phos_1"/>
    <property type="match status" value="1"/>
</dbReference>
<evidence type="ECO:0000313" key="3">
    <source>
        <dbReference type="EMBL" id="CAG8974716.1"/>
    </source>
</evidence>
<evidence type="ECO:0000256" key="2">
    <source>
        <dbReference type="SAM" id="Phobius"/>
    </source>
</evidence>
<dbReference type="EMBL" id="CAJVRM010000115">
    <property type="protein sequence ID" value="CAG8974716.1"/>
    <property type="molecule type" value="Genomic_DNA"/>
</dbReference>
<dbReference type="GO" id="GO:0005737">
    <property type="term" value="C:cytoplasm"/>
    <property type="evidence" value="ECO:0007669"/>
    <property type="project" value="TreeGrafter"/>
</dbReference>
<feature type="region of interest" description="Disordered" evidence="1">
    <location>
        <begin position="356"/>
        <end position="380"/>
    </location>
</feature>
<feature type="transmembrane region" description="Helical" evidence="2">
    <location>
        <begin position="21"/>
        <end position="46"/>
    </location>
</feature>
<sequence length="380" mass="42838">MASSTKQQTRQDIVIHRQGGRGIFSVNCLIPIFFLATIITALLIMMGEARLTQVPMASTPKAPTKYLEYSIVEGYFQQSDPATEDKNFDYTKVNFGLVDRLYEVDGKIQDQTKTQWERFELEVARLNRESEANVQYKVLFMGRHGEGYHNLAEAFYGTHDWDCYWSLQNGNSTTTWSDALLTPTGEAQALAAHTFWKHQLTTQSQPSPQTYYTSPLLRCLRTASLTFSDLPLAPSQPFKPLIKELIREAIGVHTCDRRSSKSVIAKAYPEWEFEEGFTEGDEWWNDELRESDEAMDRRLRMGMGEIFGGDGSTWISISSHSGAIGAILRVFKHRKFALGTGQVIPVFVRAEEVIGEGPPREKGPYTTVSTCSKPPDPTPA</sequence>
<dbReference type="SUPFAM" id="SSF53254">
    <property type="entry name" value="Phosphoglycerate mutase-like"/>
    <property type="match status" value="1"/>
</dbReference>
<dbReference type="InterPro" id="IPR013078">
    <property type="entry name" value="His_Pase_superF_clade-1"/>
</dbReference>
<protein>
    <recommendedName>
        <fullName evidence="5">Phosphoglycerate mutase-like protein</fullName>
    </recommendedName>
</protein>
<organism evidence="3 4">
    <name type="scientific">Hymenoscyphus albidus</name>
    <dbReference type="NCBI Taxonomy" id="595503"/>
    <lineage>
        <taxon>Eukaryota</taxon>
        <taxon>Fungi</taxon>
        <taxon>Dikarya</taxon>
        <taxon>Ascomycota</taxon>
        <taxon>Pezizomycotina</taxon>
        <taxon>Leotiomycetes</taxon>
        <taxon>Helotiales</taxon>
        <taxon>Helotiaceae</taxon>
        <taxon>Hymenoscyphus</taxon>
    </lineage>
</organism>
<dbReference type="PANTHER" id="PTHR48100">
    <property type="entry name" value="BROAD-SPECIFICITY PHOSPHATASE YOR283W-RELATED"/>
    <property type="match status" value="1"/>
</dbReference>
<dbReference type="InterPro" id="IPR029033">
    <property type="entry name" value="His_PPase_superfam"/>
</dbReference>
<dbReference type="OrthoDB" id="496981at2759"/>
<proteinExistence type="predicted"/>
<evidence type="ECO:0000313" key="4">
    <source>
        <dbReference type="Proteomes" id="UP000701801"/>
    </source>
</evidence>
<dbReference type="InterPro" id="IPR050275">
    <property type="entry name" value="PGM_Phosphatase"/>
</dbReference>
<keyword evidence="2" id="KW-0812">Transmembrane</keyword>
<dbReference type="PANTHER" id="PTHR48100:SF1">
    <property type="entry name" value="HISTIDINE PHOSPHATASE FAMILY PROTEIN-RELATED"/>
    <property type="match status" value="1"/>
</dbReference>
<evidence type="ECO:0000256" key="1">
    <source>
        <dbReference type="SAM" id="MobiDB-lite"/>
    </source>
</evidence>
<keyword evidence="2" id="KW-0472">Membrane</keyword>
<keyword evidence="4" id="KW-1185">Reference proteome</keyword>
<dbReference type="Gene3D" id="3.40.50.1240">
    <property type="entry name" value="Phosphoglycerate mutase-like"/>
    <property type="match status" value="1"/>
</dbReference>
<gene>
    <name evidence="3" type="ORF">HYALB_00010108</name>
</gene>
<name>A0A9N9Q5S1_9HELO</name>
<dbReference type="SMART" id="SM00855">
    <property type="entry name" value="PGAM"/>
    <property type="match status" value="1"/>
</dbReference>
<keyword evidence="2" id="KW-1133">Transmembrane helix</keyword>
<dbReference type="AlphaFoldDB" id="A0A9N9Q5S1"/>
<accession>A0A9N9Q5S1</accession>
<evidence type="ECO:0008006" key="5">
    <source>
        <dbReference type="Google" id="ProtNLM"/>
    </source>
</evidence>
<dbReference type="Proteomes" id="UP000701801">
    <property type="component" value="Unassembled WGS sequence"/>
</dbReference>
<reference evidence="3" key="1">
    <citation type="submission" date="2021-07" db="EMBL/GenBank/DDBJ databases">
        <authorList>
            <person name="Durling M."/>
        </authorList>
    </citation>
    <scope>NUCLEOTIDE SEQUENCE</scope>
</reference>
<dbReference type="GO" id="GO:0016791">
    <property type="term" value="F:phosphatase activity"/>
    <property type="evidence" value="ECO:0007669"/>
    <property type="project" value="TreeGrafter"/>
</dbReference>
<dbReference type="CDD" id="cd07067">
    <property type="entry name" value="HP_PGM_like"/>
    <property type="match status" value="1"/>
</dbReference>
<comment type="caution">
    <text evidence="3">The sequence shown here is derived from an EMBL/GenBank/DDBJ whole genome shotgun (WGS) entry which is preliminary data.</text>
</comment>